<dbReference type="Proteomes" id="UP000793456">
    <property type="component" value="Chromosome XV"/>
</dbReference>
<evidence type="ECO:0000313" key="1">
    <source>
        <dbReference type="EMBL" id="TMS09658.1"/>
    </source>
</evidence>
<evidence type="ECO:0000313" key="2">
    <source>
        <dbReference type="Proteomes" id="UP000793456"/>
    </source>
</evidence>
<comment type="caution">
    <text evidence="1">The sequence shown here is derived from an EMBL/GenBank/DDBJ whole genome shotgun (WGS) entry which is preliminary data.</text>
</comment>
<keyword evidence="2" id="KW-1185">Reference proteome</keyword>
<name>A0ACD3QRA3_LARCR</name>
<gene>
    <name evidence="1" type="ORF">E3U43_002317</name>
</gene>
<sequence length="280" mass="31019">MTTSAARRAEEASVTRSEEYRQENQCARHMWAFCYHLTSTYAGLTVTLWSVLSADTFSALVITAFIGSNMHILSGTYRSSFSHQSDSTYMSHTHRRPQSDGDRTMRKGTDMLFLMMCLLYWTQTEGSCSGAIVSIFEDDMVLPVGGGFNLSCDFTCLERHHIPQLWRRSEQDTVSLVNMTSIFPNVIMVLSISSATKADAGSYFCRTEPPDTISSSVIIQIADNLTASTLTTPSTPQPDSSQQKNSAAGLLVQIWFWVLLGKTTILILSVTALAVKHKRG</sequence>
<protein>
    <submittedName>
        <fullName evidence="1">Uncharacterized protein</fullName>
    </submittedName>
</protein>
<reference evidence="1" key="1">
    <citation type="submission" date="2018-11" db="EMBL/GenBank/DDBJ databases">
        <title>The sequence and de novo assembly of Larimichthys crocea genome using PacBio and Hi-C technologies.</title>
        <authorList>
            <person name="Xu P."/>
            <person name="Chen B."/>
            <person name="Zhou Z."/>
            <person name="Ke Q."/>
            <person name="Wu Y."/>
            <person name="Bai H."/>
            <person name="Pu F."/>
        </authorList>
    </citation>
    <scope>NUCLEOTIDE SEQUENCE</scope>
    <source>
        <tissue evidence="1">Muscle</tissue>
    </source>
</reference>
<accession>A0ACD3QRA3</accession>
<organism evidence="1 2">
    <name type="scientific">Larimichthys crocea</name>
    <name type="common">Large yellow croaker</name>
    <name type="synonym">Pseudosciaena crocea</name>
    <dbReference type="NCBI Taxonomy" id="215358"/>
    <lineage>
        <taxon>Eukaryota</taxon>
        <taxon>Metazoa</taxon>
        <taxon>Chordata</taxon>
        <taxon>Craniata</taxon>
        <taxon>Vertebrata</taxon>
        <taxon>Euteleostomi</taxon>
        <taxon>Actinopterygii</taxon>
        <taxon>Neopterygii</taxon>
        <taxon>Teleostei</taxon>
        <taxon>Neoteleostei</taxon>
        <taxon>Acanthomorphata</taxon>
        <taxon>Eupercaria</taxon>
        <taxon>Sciaenidae</taxon>
        <taxon>Larimichthys</taxon>
    </lineage>
</organism>
<dbReference type="EMBL" id="CM011688">
    <property type="protein sequence ID" value="TMS09658.1"/>
    <property type="molecule type" value="Genomic_DNA"/>
</dbReference>
<proteinExistence type="predicted"/>